<evidence type="ECO:0008006" key="2">
    <source>
        <dbReference type="Google" id="ProtNLM"/>
    </source>
</evidence>
<evidence type="ECO:0000313" key="1">
    <source>
        <dbReference type="EMBL" id="VAX37767.1"/>
    </source>
</evidence>
<organism evidence="1">
    <name type="scientific">hydrothermal vent metagenome</name>
    <dbReference type="NCBI Taxonomy" id="652676"/>
    <lineage>
        <taxon>unclassified sequences</taxon>
        <taxon>metagenomes</taxon>
        <taxon>ecological metagenomes</taxon>
    </lineage>
</organism>
<dbReference type="Pfam" id="PF08899">
    <property type="entry name" value="DUF1844"/>
    <property type="match status" value="1"/>
</dbReference>
<gene>
    <name evidence="1" type="ORF">MNBD_UNCLBAC01-1485</name>
</gene>
<accession>A0A3B1E4Y1</accession>
<dbReference type="InterPro" id="IPR014995">
    <property type="entry name" value="DUF1844"/>
</dbReference>
<name>A0A3B1E4Y1_9ZZZZ</name>
<proteinExistence type="predicted"/>
<sequence>MKVTFLNYIKSIVMQAMIFLGVSPSPVTSKMEVNLNQAKLLLNTLILLQEKTDGNLTPQESEVLRNAVDELQVKYDEVLRLEEEFGG</sequence>
<protein>
    <recommendedName>
        <fullName evidence="2">DUF1844 domain-containing protein</fullName>
    </recommendedName>
</protein>
<dbReference type="EMBL" id="UOGJ01000137">
    <property type="protein sequence ID" value="VAX37767.1"/>
    <property type="molecule type" value="Genomic_DNA"/>
</dbReference>
<dbReference type="AlphaFoldDB" id="A0A3B1E4Y1"/>
<reference evidence="1" key="1">
    <citation type="submission" date="2018-06" db="EMBL/GenBank/DDBJ databases">
        <authorList>
            <person name="Zhirakovskaya E."/>
        </authorList>
    </citation>
    <scope>NUCLEOTIDE SEQUENCE</scope>
</reference>